<keyword evidence="6 12" id="KW-0067">ATP-binding</keyword>
<evidence type="ECO:0000256" key="8">
    <source>
        <dbReference type="ARBA" id="ARBA00023136"/>
    </source>
</evidence>
<keyword evidence="7 10" id="KW-1133">Transmembrane helix</keyword>
<accession>A0A3P3XQ60</accession>
<dbReference type="Pfam" id="PF12399">
    <property type="entry name" value="BCA_ABC_TP_C"/>
    <property type="match status" value="1"/>
</dbReference>
<dbReference type="PANTHER" id="PTHR30482:SF10">
    <property type="entry name" value="HIGH-AFFINITY BRANCHED-CHAIN AMINO ACID TRANSPORT PROTEIN BRAE"/>
    <property type="match status" value="1"/>
</dbReference>
<feature type="region of interest" description="Disordered" evidence="9">
    <location>
        <begin position="328"/>
        <end position="362"/>
    </location>
</feature>
<dbReference type="EMBL" id="FWDO01000004">
    <property type="protein sequence ID" value="SLM18426.1"/>
    <property type="molecule type" value="Genomic_DNA"/>
</dbReference>
<evidence type="ECO:0000256" key="1">
    <source>
        <dbReference type="ARBA" id="ARBA00004651"/>
    </source>
</evidence>
<feature type="transmembrane region" description="Helical" evidence="10">
    <location>
        <begin position="55"/>
        <end position="73"/>
    </location>
</feature>
<proteinExistence type="predicted"/>
<feature type="transmembrane region" description="Helical" evidence="10">
    <location>
        <begin position="305"/>
        <end position="324"/>
    </location>
</feature>
<dbReference type="InterPro" id="IPR032823">
    <property type="entry name" value="BCA_ABC_TP_C"/>
</dbReference>
<feature type="transmembrane region" description="Helical" evidence="10">
    <location>
        <begin position="30"/>
        <end position="49"/>
    </location>
</feature>
<comment type="subcellular location">
    <subcellularLocation>
        <location evidence="1">Cell membrane</location>
        <topology evidence="1">Multi-pass membrane protein</topology>
    </subcellularLocation>
</comment>
<dbReference type="GO" id="GO:0015658">
    <property type="term" value="F:branched-chain amino acid transmembrane transporter activity"/>
    <property type="evidence" value="ECO:0007669"/>
    <property type="project" value="InterPro"/>
</dbReference>
<evidence type="ECO:0000256" key="2">
    <source>
        <dbReference type="ARBA" id="ARBA00022448"/>
    </source>
</evidence>
<dbReference type="FunFam" id="3.40.50.300:FF:000421">
    <property type="entry name" value="Branched-chain amino acid ABC transporter ATP-binding protein"/>
    <property type="match status" value="1"/>
</dbReference>
<evidence type="ECO:0000256" key="9">
    <source>
        <dbReference type="SAM" id="MobiDB-lite"/>
    </source>
</evidence>
<dbReference type="InterPro" id="IPR003439">
    <property type="entry name" value="ABC_transporter-like_ATP-bd"/>
</dbReference>
<feature type="transmembrane region" description="Helical" evidence="10">
    <location>
        <begin position="182"/>
        <end position="200"/>
    </location>
</feature>
<dbReference type="Pfam" id="PF02653">
    <property type="entry name" value="BPD_transp_2"/>
    <property type="match status" value="1"/>
</dbReference>
<keyword evidence="3" id="KW-1003">Cell membrane</keyword>
<dbReference type="GO" id="GO:0016887">
    <property type="term" value="F:ATP hydrolysis activity"/>
    <property type="evidence" value="ECO:0007669"/>
    <property type="project" value="InterPro"/>
</dbReference>
<dbReference type="InterPro" id="IPR027417">
    <property type="entry name" value="P-loop_NTPase"/>
</dbReference>
<evidence type="ECO:0000313" key="12">
    <source>
        <dbReference type="EMBL" id="SLM18426.1"/>
    </source>
</evidence>
<keyword evidence="4 10" id="KW-0812">Transmembrane</keyword>
<name>A0A3P3XQ60_9SPIR</name>
<protein>
    <submittedName>
        <fullName evidence="12">ABC transporter, ATP-binding protein</fullName>
    </submittedName>
</protein>
<evidence type="ECO:0000256" key="3">
    <source>
        <dbReference type="ARBA" id="ARBA00022475"/>
    </source>
</evidence>
<dbReference type="InterPro" id="IPR001851">
    <property type="entry name" value="ABC_transp_permease"/>
</dbReference>
<feature type="transmembrane region" description="Helical" evidence="10">
    <location>
        <begin position="134"/>
        <end position="151"/>
    </location>
</feature>
<evidence type="ECO:0000256" key="4">
    <source>
        <dbReference type="ARBA" id="ARBA00022692"/>
    </source>
</evidence>
<dbReference type="CDD" id="cd03219">
    <property type="entry name" value="ABC_Mj1267_LivG_branched"/>
    <property type="match status" value="1"/>
</dbReference>
<dbReference type="InterPro" id="IPR043428">
    <property type="entry name" value="LivM-like"/>
</dbReference>
<feature type="transmembrane region" description="Helical" evidence="10">
    <location>
        <begin position="266"/>
        <end position="293"/>
    </location>
</feature>
<dbReference type="Gene3D" id="3.40.50.300">
    <property type="entry name" value="P-loop containing nucleotide triphosphate hydrolases"/>
    <property type="match status" value="1"/>
</dbReference>
<dbReference type="CDD" id="cd06581">
    <property type="entry name" value="TM_PBP1_LivM_like"/>
    <property type="match status" value="1"/>
</dbReference>
<dbReference type="SUPFAM" id="SSF52540">
    <property type="entry name" value="P-loop containing nucleoside triphosphate hydrolases"/>
    <property type="match status" value="1"/>
</dbReference>
<dbReference type="InterPro" id="IPR003593">
    <property type="entry name" value="AAA+_ATPase"/>
</dbReference>
<dbReference type="PROSITE" id="PS50893">
    <property type="entry name" value="ABC_TRANSPORTER_2"/>
    <property type="match status" value="1"/>
</dbReference>
<feature type="transmembrane region" description="Helical" evidence="10">
    <location>
        <begin position="231"/>
        <end position="250"/>
    </location>
</feature>
<feature type="transmembrane region" description="Helical" evidence="10">
    <location>
        <begin position="103"/>
        <end position="122"/>
    </location>
</feature>
<dbReference type="GO" id="GO:0005886">
    <property type="term" value="C:plasma membrane"/>
    <property type="evidence" value="ECO:0007669"/>
    <property type="project" value="UniProtKB-SubCell"/>
</dbReference>
<keyword evidence="5" id="KW-0547">Nucleotide-binding</keyword>
<evidence type="ECO:0000259" key="11">
    <source>
        <dbReference type="PROSITE" id="PS50893"/>
    </source>
</evidence>
<dbReference type="PANTHER" id="PTHR30482">
    <property type="entry name" value="HIGH-AFFINITY BRANCHED-CHAIN AMINO ACID TRANSPORT SYSTEM PERMEASE"/>
    <property type="match status" value="1"/>
</dbReference>
<keyword evidence="8 10" id="KW-0472">Membrane</keyword>
<dbReference type="Pfam" id="PF00005">
    <property type="entry name" value="ABC_tran"/>
    <property type="match status" value="1"/>
</dbReference>
<evidence type="ECO:0000256" key="7">
    <source>
        <dbReference type="ARBA" id="ARBA00022989"/>
    </source>
</evidence>
<keyword evidence="2" id="KW-0813">Transport</keyword>
<sequence>MNITKTVLDYVTPAGQNKGRGPLPDRKRPGLLTAAIVSIAIAPFLPFIDNYWIDIGFYFGIYTLLGLSLNIVLGEVGLFDLGHTGFYAIGAYVTAILNTTFHIPILVLLPVSALVAGLFAWMVTAPVIHLKGDYLCIVTIGIGEIVRLTMINNPFGLTGGPNGINGIDTPVFIVPIVSSRQFYYLIWALIAIVIFGLVRLQRSRVGRAWNYIREDEVAAEALGINVRHYKLAAFVLGAGIAGMAGNIYASKQMSVSPESFTFMESSLLFCIVLLGGLGSIPGTVLGALAITIFPEIFRPLAQYRLMFFGLALLVMMIFKPAGLMPRQRESGEKLRSALSKKRREAKGRLTGNDGCRKDMPPPGRAENLLEVKDVHLSFGGVTAVAGIDAEIEAGKITALIGPNGAGKTTLFNLITGIYKPQAGSIRFNGEDISGQSPHAIAGKGIARTFQNIRLFPSLTCLENVLSGQHCRGKAEFTASLLHLPSQQDEETQMLDFSLQCLDRVGLSDSTDKLAASLPYGKRRYLEIARALALRPELIVLDEPSSGLNDAETEELAQLLLSLLHDGLSVLLIEHDMHLVDRVSDHVIVMQSGKKIAEGKMCDMRKNPLVIEAYLGTEED</sequence>
<evidence type="ECO:0000256" key="6">
    <source>
        <dbReference type="ARBA" id="ARBA00022840"/>
    </source>
</evidence>
<reference evidence="12" key="1">
    <citation type="submission" date="2017-02" db="EMBL/GenBank/DDBJ databases">
        <authorList>
            <person name="Regsiter A."/>
            <person name="William W."/>
        </authorList>
    </citation>
    <scope>NUCLEOTIDE SEQUENCE</scope>
    <source>
        <strain evidence="12">BdmA 4</strain>
    </source>
</reference>
<feature type="domain" description="ABC transporter" evidence="11">
    <location>
        <begin position="369"/>
        <end position="616"/>
    </location>
</feature>
<evidence type="ECO:0000256" key="10">
    <source>
        <dbReference type="SAM" id="Phobius"/>
    </source>
</evidence>
<dbReference type="GO" id="GO:0005524">
    <property type="term" value="F:ATP binding"/>
    <property type="evidence" value="ECO:0007669"/>
    <property type="project" value="UniProtKB-KW"/>
</dbReference>
<evidence type="ECO:0000256" key="5">
    <source>
        <dbReference type="ARBA" id="ARBA00022741"/>
    </source>
</evidence>
<dbReference type="AlphaFoldDB" id="A0A3P3XQ60"/>
<dbReference type="SMART" id="SM00382">
    <property type="entry name" value="AAA"/>
    <property type="match status" value="1"/>
</dbReference>
<gene>
    <name evidence="12" type="ORF">SPIRO4BDMA_40998</name>
</gene>
<organism evidence="12">
    <name type="scientific">uncultured spirochete</name>
    <dbReference type="NCBI Taxonomy" id="156406"/>
    <lineage>
        <taxon>Bacteria</taxon>
        <taxon>Pseudomonadati</taxon>
        <taxon>Spirochaetota</taxon>
        <taxon>Spirochaetia</taxon>
        <taxon>Spirochaetales</taxon>
        <taxon>environmental samples</taxon>
    </lineage>
</organism>